<evidence type="ECO:0000313" key="4">
    <source>
        <dbReference type="Proteomes" id="UP000292120"/>
    </source>
</evidence>
<feature type="transmembrane region" description="Helical" evidence="1">
    <location>
        <begin position="200"/>
        <end position="226"/>
    </location>
</feature>
<dbReference type="AlphaFoldDB" id="A0A4Q9H0G0"/>
<evidence type="ECO:0000256" key="1">
    <source>
        <dbReference type="SAM" id="Phobius"/>
    </source>
</evidence>
<gene>
    <name evidence="3" type="ORF">EYS42_06195</name>
</gene>
<dbReference type="PANTHER" id="PTHR34219">
    <property type="entry name" value="IRON-REGULATED INNER MEMBRANE PROTEIN-RELATED"/>
    <property type="match status" value="1"/>
</dbReference>
<feature type="transmembrane region" description="Helical" evidence="1">
    <location>
        <begin position="348"/>
        <end position="373"/>
    </location>
</feature>
<evidence type="ECO:0000313" key="3">
    <source>
        <dbReference type="EMBL" id="TBO32763.1"/>
    </source>
</evidence>
<dbReference type="InterPro" id="IPR025711">
    <property type="entry name" value="PepSY"/>
</dbReference>
<keyword evidence="4" id="KW-1185">Reference proteome</keyword>
<keyword evidence="1" id="KW-1133">Transmembrane helix</keyword>
<dbReference type="RefSeq" id="WP_130966974.1">
    <property type="nucleotide sequence ID" value="NZ_SIXI01000002.1"/>
</dbReference>
<keyword evidence="1" id="KW-0472">Membrane</keyword>
<evidence type="ECO:0000259" key="2">
    <source>
        <dbReference type="Pfam" id="PF03413"/>
    </source>
</evidence>
<dbReference type="Pfam" id="PF03413">
    <property type="entry name" value="PepSY"/>
    <property type="match status" value="1"/>
</dbReference>
<name>A0A4Q9H0G0_9BURK</name>
<organism evidence="3 4">
    <name type="scientific">Aquabacterium lacunae</name>
    <dbReference type="NCBI Taxonomy" id="2528630"/>
    <lineage>
        <taxon>Bacteria</taxon>
        <taxon>Pseudomonadati</taxon>
        <taxon>Pseudomonadota</taxon>
        <taxon>Betaproteobacteria</taxon>
        <taxon>Burkholderiales</taxon>
        <taxon>Aquabacterium</taxon>
    </lineage>
</organism>
<reference evidence="3 4" key="1">
    <citation type="submission" date="2019-02" db="EMBL/GenBank/DDBJ databases">
        <title>Aquabacterium sp. strain KMB7.</title>
        <authorList>
            <person name="Chen W.-M."/>
        </authorList>
    </citation>
    <scope>NUCLEOTIDE SEQUENCE [LARGE SCALE GENOMIC DNA]</scope>
    <source>
        <strain evidence="3 4">KMB7</strain>
    </source>
</reference>
<comment type="caution">
    <text evidence="3">The sequence shown here is derived from an EMBL/GenBank/DDBJ whole genome shotgun (WGS) entry which is preliminary data.</text>
</comment>
<feature type="domain" description="PepSY" evidence="2">
    <location>
        <begin position="259"/>
        <end position="321"/>
    </location>
</feature>
<dbReference type="OrthoDB" id="7238323at2"/>
<feature type="transmembrane region" description="Helical" evidence="1">
    <location>
        <begin position="12"/>
        <end position="33"/>
    </location>
</feature>
<proteinExistence type="predicted"/>
<dbReference type="EMBL" id="SIXI01000002">
    <property type="protein sequence ID" value="TBO32763.1"/>
    <property type="molecule type" value="Genomic_DNA"/>
</dbReference>
<feature type="transmembrane region" description="Helical" evidence="1">
    <location>
        <begin position="159"/>
        <end position="179"/>
    </location>
</feature>
<sequence length="389" mass="43731">MRGWLTWLHRWLGLALSAVVGVLALTGSLLVFYPEIDLWLHPQWQAAATGGDHAGRHRPAPDALPVPGVVQQQWQALRAHHPDRVGSWRIEMPLQPGWPAQARYMKPAETQGREFAPLMVMLAPDRGEVLAERFWGQYLVTWLYDLHYTLLLDRAGRTVLAILGLATVPLMGVGLCLWWRARRPGRALQVRWRGRAQQWVYDLHGVLGALVLPVWLLLVGTGVMLAEPDWFKPLLQRVSSVQPAPSFHAPDFEVGQATMTADTVIARAQAQFPGAELRWVETPGRGMPVWRVRLWQPDEPGRRFPRSLVWVHAQTGEVLAVRDPARHSGAESVLAWLHPLHSGEALGLVGRVAVLLAGVAWLLSVGTGLMRWWHKRRGRLHRSRVDLSP</sequence>
<dbReference type="InterPro" id="IPR005625">
    <property type="entry name" value="PepSY-ass_TM"/>
</dbReference>
<protein>
    <submittedName>
        <fullName evidence="3">PepSY domain-containing protein</fullName>
    </submittedName>
</protein>
<dbReference type="Proteomes" id="UP000292120">
    <property type="component" value="Unassembled WGS sequence"/>
</dbReference>
<accession>A0A4Q9H0G0</accession>
<keyword evidence="1" id="KW-0812">Transmembrane</keyword>
<dbReference type="Pfam" id="PF03929">
    <property type="entry name" value="PepSY_TM"/>
    <property type="match status" value="1"/>
</dbReference>